<name>A0ABZ2XFD2_9RHOO</name>
<organism evidence="7 8">
    <name type="scientific">Azonexus hydrophilus</name>
    <dbReference type="NCBI Taxonomy" id="418702"/>
    <lineage>
        <taxon>Bacteria</taxon>
        <taxon>Pseudomonadati</taxon>
        <taxon>Pseudomonadota</taxon>
        <taxon>Betaproteobacteria</taxon>
        <taxon>Rhodocyclales</taxon>
        <taxon>Azonexaceae</taxon>
        <taxon>Azonexus</taxon>
    </lineage>
</organism>
<dbReference type="EMBL" id="CP151406">
    <property type="protein sequence ID" value="WZJ20997.1"/>
    <property type="molecule type" value="Genomic_DNA"/>
</dbReference>
<evidence type="ECO:0000256" key="2">
    <source>
        <dbReference type="ARBA" id="ARBA00022481"/>
    </source>
</evidence>
<evidence type="ECO:0000256" key="5">
    <source>
        <dbReference type="ARBA" id="ARBA00023136"/>
    </source>
</evidence>
<keyword evidence="8" id="KW-1185">Reference proteome</keyword>
<dbReference type="PANTHER" id="PTHR30093">
    <property type="entry name" value="GENERAL SECRETION PATHWAY PROTEIN G"/>
    <property type="match status" value="1"/>
</dbReference>
<dbReference type="Pfam" id="PF07963">
    <property type="entry name" value="N_methyl"/>
    <property type="match status" value="1"/>
</dbReference>
<comment type="subcellular location">
    <subcellularLocation>
        <location evidence="1">Membrane</location>
        <topology evidence="1">Single-pass membrane protein</topology>
    </subcellularLocation>
</comment>
<evidence type="ECO:0000313" key="7">
    <source>
        <dbReference type="EMBL" id="WZJ20997.1"/>
    </source>
</evidence>
<sequence length="129" mass="13876">MKQRQAGFTLIELMIVVTIIGILAAVVFPAYQEHVRSARRTAAMGCLMERTHFMERFYSANMTYVGAAPPACPGEVTQFYNIADPANLTATTYTLAANPIGAQAGDRCGNLSVNETGNRQAAGGANCWQ</sequence>
<dbReference type="NCBIfam" id="TIGR02532">
    <property type="entry name" value="IV_pilin_GFxxxE"/>
    <property type="match status" value="1"/>
</dbReference>
<dbReference type="RefSeq" id="WP_028994687.1">
    <property type="nucleotide sequence ID" value="NZ_CALFBA010000017.1"/>
</dbReference>
<reference evidence="7 8" key="1">
    <citation type="submission" date="2024-04" db="EMBL/GenBank/DDBJ databases">
        <title>Dissimilatory iodate-reducing microorganisms contribute to the enrichment of iodine in groundwater.</title>
        <authorList>
            <person name="Jiang Z."/>
        </authorList>
    </citation>
    <scope>NUCLEOTIDE SEQUENCE [LARGE SCALE GENOMIC DNA]</scope>
    <source>
        <strain evidence="7 8">NCP973</strain>
    </source>
</reference>
<keyword evidence="3 6" id="KW-0812">Transmembrane</keyword>
<keyword evidence="2" id="KW-0488">Methylation</keyword>
<dbReference type="InterPro" id="IPR045584">
    <property type="entry name" value="Pilin-like"/>
</dbReference>
<protein>
    <submittedName>
        <fullName evidence="7">Type IV pilin protein</fullName>
    </submittedName>
</protein>
<dbReference type="InterPro" id="IPR031982">
    <property type="entry name" value="PilE-like"/>
</dbReference>
<dbReference type="InterPro" id="IPR012902">
    <property type="entry name" value="N_methyl_site"/>
</dbReference>
<feature type="transmembrane region" description="Helical" evidence="6">
    <location>
        <begin position="6"/>
        <end position="31"/>
    </location>
</feature>
<dbReference type="PANTHER" id="PTHR30093:SF47">
    <property type="entry name" value="TYPE IV PILUS NON-CORE MINOR PILIN PILE"/>
    <property type="match status" value="1"/>
</dbReference>
<evidence type="ECO:0000256" key="3">
    <source>
        <dbReference type="ARBA" id="ARBA00022692"/>
    </source>
</evidence>
<evidence type="ECO:0000256" key="4">
    <source>
        <dbReference type="ARBA" id="ARBA00022989"/>
    </source>
</evidence>
<dbReference type="PRINTS" id="PR00885">
    <property type="entry name" value="BCTERIALGSPH"/>
</dbReference>
<dbReference type="SUPFAM" id="SSF54523">
    <property type="entry name" value="Pili subunits"/>
    <property type="match status" value="1"/>
</dbReference>
<accession>A0ABZ2XFD2</accession>
<proteinExistence type="predicted"/>
<dbReference type="Pfam" id="PF16732">
    <property type="entry name" value="ComP_DUS"/>
    <property type="match status" value="1"/>
</dbReference>
<dbReference type="PROSITE" id="PS00409">
    <property type="entry name" value="PROKAR_NTER_METHYL"/>
    <property type="match status" value="1"/>
</dbReference>
<dbReference type="Proteomes" id="UP001479520">
    <property type="component" value="Chromosome"/>
</dbReference>
<dbReference type="InterPro" id="IPR002416">
    <property type="entry name" value="T2SS_protein-GspH"/>
</dbReference>
<evidence type="ECO:0000256" key="6">
    <source>
        <dbReference type="SAM" id="Phobius"/>
    </source>
</evidence>
<keyword evidence="5 6" id="KW-0472">Membrane</keyword>
<evidence type="ECO:0000256" key="1">
    <source>
        <dbReference type="ARBA" id="ARBA00004167"/>
    </source>
</evidence>
<keyword evidence="4 6" id="KW-1133">Transmembrane helix</keyword>
<dbReference type="Gene3D" id="3.30.700.10">
    <property type="entry name" value="Glycoprotein, Type 4 Pilin"/>
    <property type="match status" value="1"/>
</dbReference>
<evidence type="ECO:0000313" key="8">
    <source>
        <dbReference type="Proteomes" id="UP001479520"/>
    </source>
</evidence>
<gene>
    <name evidence="7" type="ORF">AADV58_13735</name>
</gene>